<name>A0ACC2YYD1_9PEZI</name>
<evidence type="ECO:0000313" key="1">
    <source>
        <dbReference type="EMBL" id="KAJ9640340.1"/>
    </source>
</evidence>
<evidence type="ECO:0000313" key="2">
    <source>
        <dbReference type="Proteomes" id="UP001172680"/>
    </source>
</evidence>
<proteinExistence type="predicted"/>
<sequence>MDFGAGGFSIAPVLSAVRVVDWEQSPAFAAVDAACDAVLQLYGARHGFDMYGKGYQDDVIIGWWMSREALVNACIKDPSLVNAAERSETDLRQLIASGHDVDAGYLVHYADALPLAPLFFALDWPAGLQILLEAGADLLVLEMYYAMEHASESAVVLLLAHGYPLFSTVHKSVLLTYRNLLWSANVLDAILERLAQDRRQLLALASGQLTFGEQEALGLTALKNSSRPLDNRAKSVVDALEEHGTDVPAKIWPGRQKTIFHLQDLTRRVVQKLFAAGFRDVDVKDEAGYNPLVLACWQREWDLVEWYSDHGADPRAIEEAGFVNPPRSKADALDYFIEFVSPDCVEAAHLDACRVETFERLGMAHTCCQWDTIYLDKNSSVVPYPVPMLHRPSEEEQRELQDEDAELKDVLEAYMCLYQDLQNEYSGQFLLFWNTWWEVVSDYLPGHYQGYSYYGFEFNEDENEDEDGDEDGGEDGDEGQEEQEQEDSESAADLEYSSDDEATLSEGSISRLGYEPDEEAVRARMRDLLPLGFREDPAEIFSDGIINLFDA</sequence>
<protein>
    <submittedName>
        <fullName evidence="1">Uncharacterized protein</fullName>
    </submittedName>
</protein>
<comment type="caution">
    <text evidence="1">The sequence shown here is derived from an EMBL/GenBank/DDBJ whole genome shotgun (WGS) entry which is preliminary data.</text>
</comment>
<keyword evidence="2" id="KW-1185">Reference proteome</keyword>
<dbReference type="Proteomes" id="UP001172680">
    <property type="component" value="Unassembled WGS sequence"/>
</dbReference>
<reference evidence="1" key="1">
    <citation type="submission" date="2022-10" db="EMBL/GenBank/DDBJ databases">
        <title>Culturing micro-colonial fungi from biological soil crusts in the Mojave desert and describing Neophaeococcomyces mojavensis, and introducing the new genera and species Taxawa tesnikishii.</title>
        <authorList>
            <person name="Kurbessoian T."/>
            <person name="Stajich J.E."/>
        </authorList>
    </citation>
    <scope>NUCLEOTIDE SEQUENCE</scope>
    <source>
        <strain evidence="1">JES_115</strain>
    </source>
</reference>
<organism evidence="1 2">
    <name type="scientific">Coniosporium tulheliwenetii</name>
    <dbReference type="NCBI Taxonomy" id="3383036"/>
    <lineage>
        <taxon>Eukaryota</taxon>
        <taxon>Fungi</taxon>
        <taxon>Dikarya</taxon>
        <taxon>Ascomycota</taxon>
        <taxon>Pezizomycotina</taxon>
        <taxon>Dothideomycetes</taxon>
        <taxon>Dothideomycetes incertae sedis</taxon>
        <taxon>Coniosporium</taxon>
    </lineage>
</organism>
<gene>
    <name evidence="1" type="ORF">H2199_005879</name>
</gene>
<dbReference type="EMBL" id="JAPDRP010000017">
    <property type="protein sequence ID" value="KAJ9640340.1"/>
    <property type="molecule type" value="Genomic_DNA"/>
</dbReference>
<accession>A0ACC2YYD1</accession>